<dbReference type="CDD" id="cd09019">
    <property type="entry name" value="galactose_mutarotase_like"/>
    <property type="match status" value="1"/>
</dbReference>
<keyword evidence="5" id="KW-0134">Cell wall</keyword>
<accession>A0A978VHQ3</accession>
<evidence type="ECO:0000256" key="15">
    <source>
        <dbReference type="ARBA" id="ARBA00038043"/>
    </source>
</evidence>
<dbReference type="FunFam" id="3.80.10.10:FF:000400">
    <property type="entry name" value="Nuclear pore complex protein NUP107"/>
    <property type="match status" value="1"/>
</dbReference>
<dbReference type="InterPro" id="IPR047215">
    <property type="entry name" value="Galactose_mutarotase-like"/>
</dbReference>
<keyword evidence="13" id="KW-0413">Isomerase</keyword>
<evidence type="ECO:0008006" key="18">
    <source>
        <dbReference type="Google" id="ProtNLM"/>
    </source>
</evidence>
<dbReference type="SUPFAM" id="SSF52058">
    <property type="entry name" value="L domain-like"/>
    <property type="match status" value="1"/>
</dbReference>
<dbReference type="GO" id="GO:0006006">
    <property type="term" value="P:glucose metabolic process"/>
    <property type="evidence" value="ECO:0007669"/>
    <property type="project" value="TreeGrafter"/>
</dbReference>
<comment type="similarity">
    <text evidence="4">Belongs to the RLP family.</text>
</comment>
<dbReference type="PANTHER" id="PTHR10091:SF0">
    <property type="entry name" value="GALACTOSE MUTAROTASE"/>
    <property type="match status" value="1"/>
</dbReference>
<dbReference type="PANTHER" id="PTHR10091">
    <property type="entry name" value="ALDOSE-1-EPIMERASE"/>
    <property type="match status" value="1"/>
</dbReference>
<evidence type="ECO:0000256" key="4">
    <source>
        <dbReference type="ARBA" id="ARBA00009592"/>
    </source>
</evidence>
<evidence type="ECO:0000313" key="16">
    <source>
        <dbReference type="EMBL" id="KAH7532622.1"/>
    </source>
</evidence>
<evidence type="ECO:0000256" key="11">
    <source>
        <dbReference type="ARBA" id="ARBA00023136"/>
    </source>
</evidence>
<comment type="similarity">
    <text evidence="3">Belongs to the aldose epimerase family.</text>
</comment>
<keyword evidence="6" id="KW-0433">Leucine-rich repeat</keyword>
<evidence type="ECO:0000256" key="14">
    <source>
        <dbReference type="ARBA" id="ARBA00023277"/>
    </source>
</evidence>
<dbReference type="InterPro" id="IPR014718">
    <property type="entry name" value="GH-type_carb-bd"/>
</dbReference>
<evidence type="ECO:0000313" key="17">
    <source>
        <dbReference type="Proteomes" id="UP000813462"/>
    </source>
</evidence>
<dbReference type="EMBL" id="JAEACU010000004">
    <property type="protein sequence ID" value="KAH7532622.1"/>
    <property type="molecule type" value="Genomic_DNA"/>
</dbReference>
<keyword evidence="14" id="KW-0119">Carbohydrate metabolism</keyword>
<evidence type="ECO:0000256" key="6">
    <source>
        <dbReference type="ARBA" id="ARBA00022614"/>
    </source>
</evidence>
<evidence type="ECO:0000256" key="8">
    <source>
        <dbReference type="ARBA" id="ARBA00022729"/>
    </source>
</evidence>
<evidence type="ECO:0000256" key="7">
    <source>
        <dbReference type="ARBA" id="ARBA00022692"/>
    </source>
</evidence>
<name>A0A978VHQ3_ZIZJJ</name>
<dbReference type="GO" id="GO:0033499">
    <property type="term" value="P:galactose catabolic process via UDP-galactose, Leloir pathway"/>
    <property type="evidence" value="ECO:0007669"/>
    <property type="project" value="TreeGrafter"/>
</dbReference>
<evidence type="ECO:0000256" key="13">
    <source>
        <dbReference type="ARBA" id="ARBA00023235"/>
    </source>
</evidence>
<keyword evidence="8" id="KW-0732">Signal</keyword>
<dbReference type="Pfam" id="PF01263">
    <property type="entry name" value="Aldose_epim"/>
    <property type="match status" value="1"/>
</dbReference>
<dbReference type="InterPro" id="IPR001611">
    <property type="entry name" value="Leu-rich_rpt"/>
</dbReference>
<organism evidence="16 17">
    <name type="scientific">Ziziphus jujuba var. spinosa</name>
    <dbReference type="NCBI Taxonomy" id="714518"/>
    <lineage>
        <taxon>Eukaryota</taxon>
        <taxon>Viridiplantae</taxon>
        <taxon>Streptophyta</taxon>
        <taxon>Embryophyta</taxon>
        <taxon>Tracheophyta</taxon>
        <taxon>Spermatophyta</taxon>
        <taxon>Magnoliopsida</taxon>
        <taxon>eudicotyledons</taxon>
        <taxon>Gunneridae</taxon>
        <taxon>Pentapetalae</taxon>
        <taxon>rosids</taxon>
        <taxon>fabids</taxon>
        <taxon>Rosales</taxon>
        <taxon>Rhamnaceae</taxon>
        <taxon>Paliureae</taxon>
        <taxon>Ziziphus</taxon>
    </lineage>
</organism>
<dbReference type="InterPro" id="IPR003591">
    <property type="entry name" value="Leu-rich_rpt_typical-subtyp"/>
</dbReference>
<dbReference type="InterPro" id="IPR011013">
    <property type="entry name" value="Gal_mutarotase_sf_dom"/>
</dbReference>
<keyword evidence="5" id="KW-0964">Secreted</keyword>
<evidence type="ECO:0000256" key="12">
    <source>
        <dbReference type="ARBA" id="ARBA00023180"/>
    </source>
</evidence>
<dbReference type="GO" id="GO:0016020">
    <property type="term" value="C:membrane"/>
    <property type="evidence" value="ECO:0007669"/>
    <property type="project" value="UniProtKB-SubCell"/>
</dbReference>
<protein>
    <recommendedName>
        <fullName evidence="18">Aldose 1-epimerase</fullName>
    </recommendedName>
</protein>
<dbReference type="AlphaFoldDB" id="A0A978VHQ3"/>
<reference evidence="16" key="1">
    <citation type="journal article" date="2021" name="Front. Plant Sci.">
        <title>Chromosome-Scale Genome Assembly for Chinese Sour Jujube and Insights Into Its Genome Evolution and Domestication Signature.</title>
        <authorList>
            <person name="Shen L.-Y."/>
            <person name="Luo H."/>
            <person name="Wang X.-L."/>
            <person name="Wang X.-M."/>
            <person name="Qiu X.-J."/>
            <person name="Liu H."/>
            <person name="Zhou S.-S."/>
            <person name="Jia K.-H."/>
            <person name="Nie S."/>
            <person name="Bao Y.-T."/>
            <person name="Zhang R.-G."/>
            <person name="Yun Q.-Z."/>
            <person name="Chai Y.-H."/>
            <person name="Lu J.-Y."/>
            <person name="Li Y."/>
            <person name="Zhao S.-W."/>
            <person name="Mao J.-F."/>
            <person name="Jia S.-G."/>
            <person name="Mao Y.-M."/>
        </authorList>
    </citation>
    <scope>NUCLEOTIDE SEQUENCE</scope>
    <source>
        <strain evidence="16">AT0</strain>
        <tissue evidence="16">Leaf</tissue>
    </source>
</reference>
<keyword evidence="9" id="KW-0677">Repeat</keyword>
<evidence type="ECO:0000256" key="10">
    <source>
        <dbReference type="ARBA" id="ARBA00022989"/>
    </source>
</evidence>
<comment type="similarity">
    <text evidence="15">Belongs to the polygalacturonase-inhibiting protein family.</text>
</comment>
<dbReference type="FunFam" id="3.80.10.10:FF:000111">
    <property type="entry name" value="LRR receptor-like serine/threonine-protein kinase ERECTA"/>
    <property type="match status" value="1"/>
</dbReference>
<keyword evidence="11" id="KW-0472">Membrane</keyword>
<dbReference type="SUPFAM" id="SSF74650">
    <property type="entry name" value="Galactose mutarotase-like"/>
    <property type="match status" value="1"/>
</dbReference>
<dbReference type="GO" id="GO:0030246">
    <property type="term" value="F:carbohydrate binding"/>
    <property type="evidence" value="ECO:0007669"/>
    <property type="project" value="InterPro"/>
</dbReference>
<comment type="caution">
    <text evidence="16">The sequence shown here is derived from an EMBL/GenBank/DDBJ whole genome shotgun (WGS) entry which is preliminary data.</text>
</comment>
<dbReference type="SMART" id="SM00369">
    <property type="entry name" value="LRR_TYP"/>
    <property type="match status" value="3"/>
</dbReference>
<keyword evidence="10" id="KW-1133">Transmembrane helix</keyword>
<dbReference type="Proteomes" id="UP000813462">
    <property type="component" value="Unassembled WGS sequence"/>
</dbReference>
<dbReference type="NCBIfam" id="NF008277">
    <property type="entry name" value="PRK11055.1"/>
    <property type="match status" value="1"/>
</dbReference>
<dbReference type="InterPro" id="IPR008183">
    <property type="entry name" value="Aldose_1/G6P_1-epimerase"/>
</dbReference>
<keyword evidence="12" id="KW-0325">Glycoprotein</keyword>
<evidence type="ECO:0000256" key="3">
    <source>
        <dbReference type="ARBA" id="ARBA00006206"/>
    </source>
</evidence>
<evidence type="ECO:0000256" key="1">
    <source>
        <dbReference type="ARBA" id="ARBA00004167"/>
    </source>
</evidence>
<evidence type="ECO:0000256" key="5">
    <source>
        <dbReference type="ARBA" id="ARBA00022512"/>
    </source>
</evidence>
<proteinExistence type="inferred from homology"/>
<keyword evidence="7" id="KW-0812">Transmembrane</keyword>
<dbReference type="InterPro" id="IPR032675">
    <property type="entry name" value="LRR_dom_sf"/>
</dbReference>
<evidence type="ECO:0000256" key="2">
    <source>
        <dbReference type="ARBA" id="ARBA00004191"/>
    </source>
</evidence>
<sequence>MASSISIVSAVAVVAWATTYFSYGANMENSSLAFVASIPISETTRDPAALEREAKALQRTGWWSNYVNNSTSPCILPGIICNGAGSVTNISLSGNFNSLLGKKLERFNWSSFPNLVHLDVSGAGLVGSIPAEMGKSSKLIYVDLSWNHLTGQLPLSLGNLSQLQRLTVYHNQINGSIPPELGNLKNLLPLDLGFNNFCGPIPSELGLLTNLTRLYIDGNSIKGELPVSLTNLSQLESFYASSSEIYGSVPLGIWNLKNLKLLVLSNNSLNGNIPIEICNLSKLVTLDLSHNSIGGNIPPQLGKLSQAQTLNFAYNNLTGHIPSFITSVCYAINLSYNCLEGPIPQEVAENILIGAYIGNKELCGQVTDLSKKMASHSIAVLLCFTILAASVSASVSATNRKVGIYELRRDDISANFTNWGATIISLLLPDRHGKLADVVLGYDSVKDYMNDTSYVGSIVGRVANRIGGAQFKLNGTHYKLVANEGKNMLHGGKIGFSDVVWKVKKYHNKGPSPYIIFTYRSFDGEQGFPGDLLVTVTYSLIGDKQLSVSMKAIALNKPTPVSLAQHIYWNIGGHNSGDILSNEIQIFGSHFTPVDSYHIPTGEIASVKGTPYDFLKPHAVGRKINKLDHGYDINYALDGASGQKLKPAALVYDKKSGRVLKLWTNAPGMQFYTSNFLKDVKGKGGFVYQPHAALCLETQGFPDAVNHPNFPSTIVSPGKPYSHQMLLKFSTKSPSA</sequence>
<dbReference type="Pfam" id="PF00560">
    <property type="entry name" value="LRR_1"/>
    <property type="match status" value="5"/>
</dbReference>
<gene>
    <name evidence="16" type="ORF">FEM48_Zijuj04G0041200</name>
</gene>
<dbReference type="Gene3D" id="3.80.10.10">
    <property type="entry name" value="Ribonuclease Inhibitor"/>
    <property type="match status" value="1"/>
</dbReference>
<dbReference type="GO" id="GO:0004034">
    <property type="term" value="F:aldose 1-epimerase activity"/>
    <property type="evidence" value="ECO:0007669"/>
    <property type="project" value="TreeGrafter"/>
</dbReference>
<comment type="subcellular location">
    <subcellularLocation>
        <location evidence="1">Membrane</location>
        <topology evidence="1">Single-pass membrane protein</topology>
    </subcellularLocation>
    <subcellularLocation>
        <location evidence="2">Secreted</location>
        <location evidence="2">Cell wall</location>
    </subcellularLocation>
</comment>
<dbReference type="Gene3D" id="2.70.98.10">
    <property type="match status" value="1"/>
</dbReference>
<evidence type="ECO:0000256" key="9">
    <source>
        <dbReference type="ARBA" id="ARBA00022737"/>
    </source>
</evidence>
<dbReference type="FunFam" id="2.70.98.10:FF:000008">
    <property type="entry name" value="Aldose 1-epimerase"/>
    <property type="match status" value="1"/>
</dbReference>